<name>A0ABR2GYF0_9EUKA</name>
<dbReference type="SMART" id="SM00239">
    <property type="entry name" value="C2"/>
    <property type="match status" value="1"/>
</dbReference>
<organism evidence="4 5">
    <name type="scientific">Tritrichomonas musculus</name>
    <dbReference type="NCBI Taxonomy" id="1915356"/>
    <lineage>
        <taxon>Eukaryota</taxon>
        <taxon>Metamonada</taxon>
        <taxon>Parabasalia</taxon>
        <taxon>Tritrichomonadida</taxon>
        <taxon>Tritrichomonadidae</taxon>
        <taxon>Tritrichomonas</taxon>
    </lineage>
</organism>
<evidence type="ECO:0000259" key="3">
    <source>
        <dbReference type="PROSITE" id="PS50004"/>
    </source>
</evidence>
<comment type="caution">
    <text evidence="4">The sequence shown here is derived from an EMBL/GenBank/DDBJ whole genome shotgun (WGS) entry which is preliminary data.</text>
</comment>
<protein>
    <recommendedName>
        <fullName evidence="3">C2 domain-containing protein</fullName>
    </recommendedName>
</protein>
<keyword evidence="5" id="KW-1185">Reference proteome</keyword>
<gene>
    <name evidence="4" type="ORF">M9Y10_033219</name>
</gene>
<dbReference type="CDD" id="cd00030">
    <property type="entry name" value="C2"/>
    <property type="match status" value="1"/>
</dbReference>
<evidence type="ECO:0000256" key="1">
    <source>
        <dbReference type="ARBA" id="ARBA00022723"/>
    </source>
</evidence>
<feature type="domain" description="C2" evidence="3">
    <location>
        <begin position="1"/>
        <end position="103"/>
    </location>
</feature>
<dbReference type="Pfam" id="PF00168">
    <property type="entry name" value="C2"/>
    <property type="match status" value="1"/>
</dbReference>
<dbReference type="EMBL" id="JAPFFF010000055">
    <property type="protein sequence ID" value="KAK8838587.1"/>
    <property type="molecule type" value="Genomic_DNA"/>
</dbReference>
<keyword evidence="1" id="KW-0479">Metal-binding</keyword>
<dbReference type="SUPFAM" id="SSF49562">
    <property type="entry name" value="C2 domain (Calcium/lipid-binding domain, CaLB)"/>
    <property type="match status" value="1"/>
</dbReference>
<accession>A0ABR2GYF0</accession>
<dbReference type="Gene3D" id="2.60.40.150">
    <property type="entry name" value="C2 domain"/>
    <property type="match status" value="1"/>
</dbReference>
<dbReference type="PANTHER" id="PTHR45911">
    <property type="entry name" value="C2 DOMAIN-CONTAINING PROTEIN"/>
    <property type="match status" value="1"/>
</dbReference>
<dbReference type="PANTHER" id="PTHR45911:SF4">
    <property type="entry name" value="MULTIPLE C2 AND TRANSMEMBRANE DOMAIN-CONTAINING PROTEIN"/>
    <property type="match status" value="1"/>
</dbReference>
<dbReference type="PROSITE" id="PS50004">
    <property type="entry name" value="C2"/>
    <property type="match status" value="1"/>
</dbReference>
<evidence type="ECO:0000313" key="5">
    <source>
        <dbReference type="Proteomes" id="UP001470230"/>
    </source>
</evidence>
<reference evidence="4 5" key="1">
    <citation type="submission" date="2024-04" db="EMBL/GenBank/DDBJ databases">
        <title>Tritrichomonas musculus Genome.</title>
        <authorList>
            <person name="Alves-Ferreira E."/>
            <person name="Grigg M."/>
            <person name="Lorenzi H."/>
            <person name="Galac M."/>
        </authorList>
    </citation>
    <scope>NUCLEOTIDE SEQUENCE [LARGE SCALE GENOMIC DNA]</scope>
    <source>
        <strain evidence="4 5">EAF2021</strain>
    </source>
</reference>
<dbReference type="InterPro" id="IPR035892">
    <property type="entry name" value="C2_domain_sf"/>
</dbReference>
<keyword evidence="2" id="KW-0106">Calcium</keyword>
<sequence length="133" mass="15208">MKKLFIKAIEATDVPKMDVIGKSDPYLLFRLSTTSETWKTSYIKNNHSPVWNEDFRLPLASGMSVQLTVELYDKDDVSKDDIISKMSFDVSKFPFGKVIDEWYDFTPVKGVSKGGKVHLAFCVDDPSNRKFIM</sequence>
<proteinExistence type="predicted"/>
<dbReference type="InterPro" id="IPR000008">
    <property type="entry name" value="C2_dom"/>
</dbReference>
<dbReference type="Proteomes" id="UP001470230">
    <property type="component" value="Unassembled WGS sequence"/>
</dbReference>
<evidence type="ECO:0000313" key="4">
    <source>
        <dbReference type="EMBL" id="KAK8838587.1"/>
    </source>
</evidence>
<evidence type="ECO:0000256" key="2">
    <source>
        <dbReference type="ARBA" id="ARBA00022837"/>
    </source>
</evidence>